<keyword evidence="5 10" id="KW-0479">Metal-binding</keyword>
<name>A0A857DHI1_9FIRM</name>
<evidence type="ECO:0000256" key="11">
    <source>
        <dbReference type="PIRSR" id="PIRSR006268-2"/>
    </source>
</evidence>
<gene>
    <name evidence="12" type="ORF">GQ588_04465</name>
</gene>
<dbReference type="EMBL" id="CP046996">
    <property type="protein sequence ID" value="QGZ99951.1"/>
    <property type="molecule type" value="Genomic_DNA"/>
</dbReference>
<evidence type="ECO:0000256" key="10">
    <source>
        <dbReference type="PIRNR" id="PIRNR006268"/>
    </source>
</evidence>
<dbReference type="PIRSF" id="PIRSF006268">
    <property type="entry name" value="ApbE"/>
    <property type="match status" value="1"/>
</dbReference>
<dbReference type="InterPro" id="IPR003374">
    <property type="entry name" value="ApbE-like_sf"/>
</dbReference>
<evidence type="ECO:0000256" key="2">
    <source>
        <dbReference type="ARBA" id="ARBA00016337"/>
    </source>
</evidence>
<dbReference type="AlphaFoldDB" id="A0A857DHI1"/>
<dbReference type="GO" id="GO:0046872">
    <property type="term" value="F:metal ion binding"/>
    <property type="evidence" value="ECO:0007669"/>
    <property type="project" value="UniProtKB-UniRule"/>
</dbReference>
<accession>A0A857DHI1</accession>
<evidence type="ECO:0000256" key="6">
    <source>
        <dbReference type="ARBA" id="ARBA00022827"/>
    </source>
</evidence>
<keyword evidence="4 10" id="KW-0808">Transferase</keyword>
<feature type="binding site" evidence="11">
    <location>
        <position position="179"/>
    </location>
    <ligand>
        <name>Mg(2+)</name>
        <dbReference type="ChEBI" id="CHEBI:18420"/>
    </ligand>
</feature>
<keyword evidence="7 10" id="KW-0460">Magnesium</keyword>
<comment type="catalytic activity">
    <reaction evidence="9 10">
        <text>L-threonyl-[protein] + FAD = FMN-L-threonyl-[protein] + AMP + H(+)</text>
        <dbReference type="Rhea" id="RHEA:36847"/>
        <dbReference type="Rhea" id="RHEA-COMP:11060"/>
        <dbReference type="Rhea" id="RHEA-COMP:11061"/>
        <dbReference type="ChEBI" id="CHEBI:15378"/>
        <dbReference type="ChEBI" id="CHEBI:30013"/>
        <dbReference type="ChEBI" id="CHEBI:57692"/>
        <dbReference type="ChEBI" id="CHEBI:74257"/>
        <dbReference type="ChEBI" id="CHEBI:456215"/>
        <dbReference type="EC" id="2.7.1.180"/>
    </reaction>
</comment>
<keyword evidence="6 10" id="KW-0274">FAD</keyword>
<evidence type="ECO:0000313" key="12">
    <source>
        <dbReference type="EMBL" id="QGZ99951.1"/>
    </source>
</evidence>
<comment type="similarity">
    <text evidence="10">Belongs to the ApbE family.</text>
</comment>
<dbReference type="InterPro" id="IPR024932">
    <property type="entry name" value="ApbE"/>
</dbReference>
<dbReference type="Gene3D" id="3.10.520.10">
    <property type="entry name" value="ApbE-like domains"/>
    <property type="match status" value="1"/>
</dbReference>
<evidence type="ECO:0000256" key="9">
    <source>
        <dbReference type="ARBA" id="ARBA00048540"/>
    </source>
</evidence>
<organism evidence="12 13">
    <name type="scientific">Dehalobacter restrictus</name>
    <dbReference type="NCBI Taxonomy" id="55583"/>
    <lineage>
        <taxon>Bacteria</taxon>
        <taxon>Bacillati</taxon>
        <taxon>Bacillota</taxon>
        <taxon>Clostridia</taxon>
        <taxon>Eubacteriales</taxon>
        <taxon>Desulfitobacteriaceae</taxon>
        <taxon>Dehalobacter</taxon>
    </lineage>
</organism>
<dbReference type="RefSeq" id="WP_019225055.1">
    <property type="nucleotide sequence ID" value="NZ_CP046996.1"/>
</dbReference>
<proteinExistence type="inferred from homology"/>
<evidence type="ECO:0000256" key="5">
    <source>
        <dbReference type="ARBA" id="ARBA00022723"/>
    </source>
</evidence>
<dbReference type="Proteomes" id="UP000430508">
    <property type="component" value="Chromosome"/>
</dbReference>
<dbReference type="GO" id="GO:0016740">
    <property type="term" value="F:transferase activity"/>
    <property type="evidence" value="ECO:0007669"/>
    <property type="project" value="UniProtKB-UniRule"/>
</dbReference>
<dbReference type="PANTHER" id="PTHR30040">
    <property type="entry name" value="THIAMINE BIOSYNTHESIS LIPOPROTEIN APBE"/>
    <property type="match status" value="1"/>
</dbReference>
<evidence type="ECO:0000256" key="8">
    <source>
        <dbReference type="ARBA" id="ARBA00031306"/>
    </source>
</evidence>
<evidence type="ECO:0000256" key="3">
    <source>
        <dbReference type="ARBA" id="ARBA00022630"/>
    </source>
</evidence>
<dbReference type="EC" id="2.7.1.180" evidence="1 10"/>
<evidence type="ECO:0000256" key="1">
    <source>
        <dbReference type="ARBA" id="ARBA00011955"/>
    </source>
</evidence>
<dbReference type="PANTHER" id="PTHR30040:SF2">
    <property type="entry name" value="FAD:PROTEIN FMN TRANSFERASE"/>
    <property type="match status" value="1"/>
</dbReference>
<protein>
    <recommendedName>
        <fullName evidence="2 10">FAD:protein FMN transferase</fullName>
        <ecNumber evidence="1 10">2.7.1.180</ecNumber>
    </recommendedName>
    <alternativeName>
        <fullName evidence="8 10">Flavin transferase</fullName>
    </alternativeName>
</protein>
<keyword evidence="3 10" id="KW-0285">Flavoprotein</keyword>
<comment type="cofactor">
    <cofactor evidence="11">
        <name>Mg(2+)</name>
        <dbReference type="ChEBI" id="CHEBI:18420"/>
    </cofactor>
    <cofactor evidence="11">
        <name>Mn(2+)</name>
        <dbReference type="ChEBI" id="CHEBI:29035"/>
    </cofactor>
    <text evidence="11">Magnesium. Can also use manganese.</text>
</comment>
<reference evidence="12 13" key="1">
    <citation type="submission" date="2019-12" db="EMBL/GenBank/DDBJ databases">
        <title>Sequence classification of anaerobic respiratory reductive dehalogenases: First we see many, then we see few.</title>
        <authorList>
            <person name="Molenda O."/>
            <person name="Puentes Jacome L.A."/>
            <person name="Cao X."/>
            <person name="Nesbo C.L."/>
            <person name="Tang S."/>
            <person name="Morson N."/>
            <person name="Patron J."/>
            <person name="Lomheim L."/>
            <person name="Wishart D.S."/>
            <person name="Edwards E.A."/>
        </authorList>
    </citation>
    <scope>NUCLEOTIDE SEQUENCE [LARGE SCALE GENOMIC DNA]</scope>
    <source>
        <strain evidence="12 13">12DCA</strain>
    </source>
</reference>
<evidence type="ECO:0000256" key="7">
    <source>
        <dbReference type="ARBA" id="ARBA00022842"/>
    </source>
</evidence>
<sequence length="341" mass="37798">MYHKKSFKILLFLLIIIGISSWQGYEYYQRNVNYQETKLFFDTEVYVEAHGWGAKKAVTEALGIMEEIDSKLNKFSPDSEVYAINIHAGEQPVAVSELTFDVIEQSLKIADLSNGAFDPTISPLVKLWGFGENGIQKSVPPQEQIAETIHFVDYKKVILNKEQRTVFLVEKGMSLDLGAIAKGYAVSKALDAFKDRNIPSGMVSAGGNIYAIGKKDGGTPWHIGIRDPLNKGQIIGYVELENLTIDTSGNYERFFTVDGIQYSHILDPRTGYPSKEVSGCTVVTENPIMADALATAAFVLGPEKGLQLIEKNNAWGLIIDTDGKMVLSAKMKEMFKPETPE</sequence>
<feature type="binding site" evidence="11">
    <location>
        <position position="291"/>
    </location>
    <ligand>
        <name>Mg(2+)</name>
        <dbReference type="ChEBI" id="CHEBI:18420"/>
    </ligand>
</feature>
<evidence type="ECO:0000313" key="13">
    <source>
        <dbReference type="Proteomes" id="UP000430508"/>
    </source>
</evidence>
<feature type="binding site" evidence="11">
    <location>
        <position position="295"/>
    </location>
    <ligand>
        <name>Mg(2+)</name>
        <dbReference type="ChEBI" id="CHEBI:18420"/>
    </ligand>
</feature>
<dbReference type="SUPFAM" id="SSF143631">
    <property type="entry name" value="ApbE-like"/>
    <property type="match status" value="1"/>
</dbReference>
<dbReference type="Pfam" id="PF02424">
    <property type="entry name" value="ApbE"/>
    <property type="match status" value="1"/>
</dbReference>
<evidence type="ECO:0000256" key="4">
    <source>
        <dbReference type="ARBA" id="ARBA00022679"/>
    </source>
</evidence>